<accession>A0A6M3GUC2</accession>
<evidence type="ECO:0000313" key="2">
    <source>
        <dbReference type="EMBL" id="QIJ45757.1"/>
    </source>
</evidence>
<feature type="chain" id="PRO_5026822520" evidence="1">
    <location>
        <begin position="22"/>
        <end position="242"/>
    </location>
</feature>
<dbReference type="PANTHER" id="PTHR11008:SF14">
    <property type="entry name" value="CIRCADIAN CLOCK-CONTROLLED PROTEIN-LIKE PROTEIN"/>
    <property type="match status" value="1"/>
</dbReference>
<dbReference type="InterPro" id="IPR038606">
    <property type="entry name" value="To_sf"/>
</dbReference>
<dbReference type="GO" id="GO:0005615">
    <property type="term" value="C:extracellular space"/>
    <property type="evidence" value="ECO:0007669"/>
    <property type="project" value="TreeGrafter"/>
</dbReference>
<protein>
    <submittedName>
        <fullName evidence="2">Odorant binding protein</fullName>
    </submittedName>
</protein>
<dbReference type="SMART" id="SM00700">
    <property type="entry name" value="JHBP"/>
    <property type="match status" value="1"/>
</dbReference>
<dbReference type="Gene3D" id="3.15.10.30">
    <property type="entry name" value="Haemolymph juvenile hormone binding protein"/>
    <property type="match status" value="1"/>
</dbReference>
<dbReference type="AlphaFoldDB" id="A0A6M3GUC2"/>
<organism evidence="2">
    <name type="scientific">Glyphodes pyloalis</name>
    <name type="common">Lesser mulberry snout moth</name>
    <dbReference type="NCBI Taxonomy" id="1242752"/>
    <lineage>
        <taxon>Eukaryota</taxon>
        <taxon>Metazoa</taxon>
        <taxon>Ecdysozoa</taxon>
        <taxon>Arthropoda</taxon>
        <taxon>Hexapoda</taxon>
        <taxon>Insecta</taxon>
        <taxon>Pterygota</taxon>
        <taxon>Neoptera</taxon>
        <taxon>Endopterygota</taxon>
        <taxon>Lepidoptera</taxon>
        <taxon>Glossata</taxon>
        <taxon>Ditrysia</taxon>
        <taxon>Pyraloidea</taxon>
        <taxon>Crambidae</taxon>
        <taxon>Spilomelinae</taxon>
        <taxon>Glyphodes</taxon>
    </lineage>
</organism>
<evidence type="ECO:0000256" key="1">
    <source>
        <dbReference type="SAM" id="SignalP"/>
    </source>
</evidence>
<keyword evidence="1" id="KW-0732">Signal</keyword>
<dbReference type="InterPro" id="IPR010562">
    <property type="entry name" value="Haemolymph_juvenile_hormone-bd"/>
</dbReference>
<name>A0A6M3GUC2_GLYPY</name>
<feature type="signal peptide" evidence="1">
    <location>
        <begin position="1"/>
        <end position="21"/>
    </location>
</feature>
<dbReference type="EMBL" id="MK819462">
    <property type="protein sequence ID" value="QIJ45757.1"/>
    <property type="molecule type" value="mRNA"/>
</dbReference>
<proteinExistence type="evidence at transcript level"/>
<reference evidence="2" key="1">
    <citation type="submission" date="2019-04" db="EMBL/GenBank/DDBJ databases">
        <authorList>
            <person name="Sheng S."/>
        </authorList>
    </citation>
    <scope>NUCLEOTIDE SEQUENCE</scope>
</reference>
<gene>
    <name evidence="2" type="primary">OBP23</name>
</gene>
<dbReference type="PANTHER" id="PTHR11008">
    <property type="entry name" value="PROTEIN TAKEOUT-LIKE PROTEIN"/>
    <property type="match status" value="1"/>
</dbReference>
<dbReference type="Pfam" id="PF06585">
    <property type="entry name" value="JHBP"/>
    <property type="match status" value="1"/>
</dbReference>
<sequence>MFAKMDYIILMFAGLLALSSGASIPISKCKVGDSACLKQSAQALVPILAVGIPEIGAKSLDPLHIPLIDASGSDVKLHTTKLVVTGMKGCTIPDASHIHDATKHTLSVDVLCDVDVQAQYDMVGKIIILPVDGHSHLSIQLYQILISWKANVKDVVRDGKTYWNVDDWDFSWILKDHADIELTDLFRGSPVITKAVKEIMDQSANEIIKLFGPPIVKAITTEVVDSIKHLFNSIPAEDLVLN</sequence>